<dbReference type="Proteomes" id="UP000275777">
    <property type="component" value="Chromosome"/>
</dbReference>
<sequence length="53" mass="5663">MPASRPAEFVTALLLAGGEGRRMGGADKGWLELDGVPLAERRRRGCGRRPAPC</sequence>
<dbReference type="InterPro" id="IPR025877">
    <property type="entry name" value="MobA-like_NTP_Trfase"/>
</dbReference>
<reference evidence="3 4" key="1">
    <citation type="submission" date="2018-12" db="EMBL/GenBank/DDBJ databases">
        <authorList>
            <consortium name="Pathogen Informatics"/>
        </authorList>
    </citation>
    <scope>NUCLEOTIDE SEQUENCE [LARGE SCALE GENOMIC DNA]</scope>
    <source>
        <strain evidence="3 4">NCTC9695</strain>
    </source>
</reference>
<evidence type="ECO:0000256" key="1">
    <source>
        <dbReference type="ARBA" id="ARBA00022842"/>
    </source>
</evidence>
<dbReference type="Gene3D" id="3.90.550.10">
    <property type="entry name" value="Spore Coat Polysaccharide Biosynthesis Protein SpsA, Chain A"/>
    <property type="match status" value="1"/>
</dbReference>
<keyword evidence="1" id="KW-0460">Magnesium</keyword>
<dbReference type="EMBL" id="LR134182">
    <property type="protein sequence ID" value="VEB41868.1"/>
    <property type="molecule type" value="Genomic_DNA"/>
</dbReference>
<feature type="domain" description="MobA-like NTP transferase" evidence="2">
    <location>
        <begin position="12"/>
        <end position="41"/>
    </location>
</feature>
<evidence type="ECO:0000259" key="2">
    <source>
        <dbReference type="Pfam" id="PF12804"/>
    </source>
</evidence>
<dbReference type="GO" id="GO:0016779">
    <property type="term" value="F:nucleotidyltransferase activity"/>
    <property type="evidence" value="ECO:0007669"/>
    <property type="project" value="UniProtKB-ARBA"/>
</dbReference>
<organism evidence="3 4">
    <name type="scientific">Chromobacterium violaceum</name>
    <dbReference type="NCBI Taxonomy" id="536"/>
    <lineage>
        <taxon>Bacteria</taxon>
        <taxon>Pseudomonadati</taxon>
        <taxon>Pseudomonadota</taxon>
        <taxon>Betaproteobacteria</taxon>
        <taxon>Neisseriales</taxon>
        <taxon>Chromobacteriaceae</taxon>
        <taxon>Chromobacterium</taxon>
    </lineage>
</organism>
<dbReference type="InterPro" id="IPR029044">
    <property type="entry name" value="Nucleotide-diphossugar_trans"/>
</dbReference>
<name>A0A447TAF9_CHRVL</name>
<evidence type="ECO:0000313" key="4">
    <source>
        <dbReference type="Proteomes" id="UP000275777"/>
    </source>
</evidence>
<accession>A0A447TAF9</accession>
<dbReference type="Pfam" id="PF12804">
    <property type="entry name" value="NTP_transf_3"/>
    <property type="match status" value="1"/>
</dbReference>
<evidence type="ECO:0000313" key="3">
    <source>
        <dbReference type="EMBL" id="VEB41868.1"/>
    </source>
</evidence>
<dbReference type="AlphaFoldDB" id="A0A447TAF9"/>
<dbReference type="SUPFAM" id="SSF53448">
    <property type="entry name" value="Nucleotide-diphospho-sugar transferases"/>
    <property type="match status" value="1"/>
</dbReference>
<proteinExistence type="predicted"/>
<protein>
    <submittedName>
        <fullName evidence="3">Molybdopterin-guanine dinucleotide biosynthesis protein MobA</fullName>
    </submittedName>
</protein>
<gene>
    <name evidence="3" type="ORF">NCTC9695_02310</name>
</gene>